<feature type="chain" id="PRO_5038907528" description="Peptidylprolyl isomerase" evidence="1">
    <location>
        <begin position="20"/>
        <end position="326"/>
    </location>
</feature>
<sequence length="326" mass="32739">MRKTTAVASVLGFTALALAGCASAPATAESCGREAVTGPAIDAIEVSGEFGPDLTVDAPAGFTAAGAAHSDIVPGDGRVIESLGQGVALDLLFVDPATGATVPMWGEPGSLTRIVTPSVVSEQMLPGIDDALLCASEGTRMVATFGDDGVVPEFGAQVQQVLQQVAVQQGNDGAETPDLSSIVAVIDVNRVLPASAEGSLVYNADSGMPRVVRDANGVPGVTIPAGSAPAEQETQTLIAGDGAEIAEGELLTLQYTNVRWSSGSVANSTWQSDSPETATLEELPEGFAEALEGATIGSQILTVVPDGDGDATVSVIDVLGAVPAAE</sequence>
<dbReference type="Gene3D" id="3.10.50.40">
    <property type="match status" value="1"/>
</dbReference>
<dbReference type="RefSeq" id="WP_188712276.1">
    <property type="nucleotide sequence ID" value="NZ_BMHO01000001.1"/>
</dbReference>
<dbReference type="InterPro" id="IPR046357">
    <property type="entry name" value="PPIase_dom_sf"/>
</dbReference>
<accession>A0A916YD60</accession>
<gene>
    <name evidence="2" type="ORF">GCM10010915_22050</name>
</gene>
<dbReference type="EMBL" id="BMHO01000001">
    <property type="protein sequence ID" value="GGD40801.1"/>
    <property type="molecule type" value="Genomic_DNA"/>
</dbReference>
<protein>
    <recommendedName>
        <fullName evidence="4">Peptidylprolyl isomerase</fullName>
    </recommendedName>
</protein>
<keyword evidence="3" id="KW-1185">Reference proteome</keyword>
<feature type="signal peptide" evidence="1">
    <location>
        <begin position="1"/>
        <end position="19"/>
    </location>
</feature>
<proteinExistence type="predicted"/>
<dbReference type="Proteomes" id="UP000633205">
    <property type="component" value="Unassembled WGS sequence"/>
</dbReference>
<dbReference type="SUPFAM" id="SSF54534">
    <property type="entry name" value="FKBP-like"/>
    <property type="match status" value="1"/>
</dbReference>
<evidence type="ECO:0008006" key="4">
    <source>
        <dbReference type="Google" id="ProtNLM"/>
    </source>
</evidence>
<evidence type="ECO:0000313" key="2">
    <source>
        <dbReference type="EMBL" id="GGD40801.1"/>
    </source>
</evidence>
<reference evidence="2" key="2">
    <citation type="submission" date="2020-09" db="EMBL/GenBank/DDBJ databases">
        <authorList>
            <person name="Sun Q."/>
            <person name="Zhou Y."/>
        </authorList>
    </citation>
    <scope>NUCLEOTIDE SEQUENCE</scope>
    <source>
        <strain evidence="2">CGMCC 1.15152</strain>
    </source>
</reference>
<organism evidence="2 3">
    <name type="scientific">Microbacterium faecale</name>
    <dbReference type="NCBI Taxonomy" id="1804630"/>
    <lineage>
        <taxon>Bacteria</taxon>
        <taxon>Bacillati</taxon>
        <taxon>Actinomycetota</taxon>
        <taxon>Actinomycetes</taxon>
        <taxon>Micrococcales</taxon>
        <taxon>Microbacteriaceae</taxon>
        <taxon>Microbacterium</taxon>
    </lineage>
</organism>
<dbReference type="GO" id="GO:0003755">
    <property type="term" value="F:peptidyl-prolyl cis-trans isomerase activity"/>
    <property type="evidence" value="ECO:0007669"/>
    <property type="project" value="InterPro"/>
</dbReference>
<name>A0A916YD60_9MICO</name>
<dbReference type="AlphaFoldDB" id="A0A916YD60"/>
<dbReference type="PROSITE" id="PS51257">
    <property type="entry name" value="PROKAR_LIPOPROTEIN"/>
    <property type="match status" value="1"/>
</dbReference>
<reference evidence="2" key="1">
    <citation type="journal article" date="2014" name="Int. J. Syst. Evol. Microbiol.">
        <title>Complete genome sequence of Corynebacterium casei LMG S-19264T (=DSM 44701T), isolated from a smear-ripened cheese.</title>
        <authorList>
            <consortium name="US DOE Joint Genome Institute (JGI-PGF)"/>
            <person name="Walter F."/>
            <person name="Albersmeier A."/>
            <person name="Kalinowski J."/>
            <person name="Ruckert C."/>
        </authorList>
    </citation>
    <scope>NUCLEOTIDE SEQUENCE</scope>
    <source>
        <strain evidence="2">CGMCC 1.15152</strain>
    </source>
</reference>
<evidence type="ECO:0000256" key="1">
    <source>
        <dbReference type="SAM" id="SignalP"/>
    </source>
</evidence>
<comment type="caution">
    <text evidence="2">The sequence shown here is derived from an EMBL/GenBank/DDBJ whole genome shotgun (WGS) entry which is preliminary data.</text>
</comment>
<evidence type="ECO:0000313" key="3">
    <source>
        <dbReference type="Proteomes" id="UP000633205"/>
    </source>
</evidence>
<keyword evidence="1" id="KW-0732">Signal</keyword>